<proteinExistence type="inferred from homology"/>
<dbReference type="PANTHER" id="PTHR37485:SF1">
    <property type="entry name" value="CELL DIVISION PROTEIN FTSB"/>
    <property type="match status" value="1"/>
</dbReference>
<organism evidence="8">
    <name type="scientific">uncultured Thiotrichaceae bacterium</name>
    <dbReference type="NCBI Taxonomy" id="298394"/>
    <lineage>
        <taxon>Bacteria</taxon>
        <taxon>Pseudomonadati</taxon>
        <taxon>Pseudomonadota</taxon>
        <taxon>Gammaproteobacteria</taxon>
        <taxon>Thiotrichales</taxon>
        <taxon>Thiotrichaceae</taxon>
        <taxon>environmental samples</taxon>
    </lineage>
</organism>
<evidence type="ECO:0000313" key="8">
    <source>
        <dbReference type="EMBL" id="CAA6807844.1"/>
    </source>
</evidence>
<comment type="subunit">
    <text evidence="7">Part of a complex composed of FtsB, FtsL and FtsQ.</text>
</comment>
<dbReference type="GO" id="GO:0043093">
    <property type="term" value="P:FtsZ-dependent cytokinesis"/>
    <property type="evidence" value="ECO:0007669"/>
    <property type="project" value="UniProtKB-UniRule"/>
</dbReference>
<dbReference type="InterPro" id="IPR007060">
    <property type="entry name" value="FtsL/DivIC"/>
</dbReference>
<comment type="function">
    <text evidence="7">Essential cell division protein. May link together the upstream cell division proteins, which are predominantly cytoplasmic, with the downstream cell division proteins, which are predominantly periplasmic.</text>
</comment>
<dbReference type="GO" id="GO:0032153">
    <property type="term" value="C:cell division site"/>
    <property type="evidence" value="ECO:0007669"/>
    <property type="project" value="UniProtKB-UniRule"/>
</dbReference>
<keyword evidence="2 7" id="KW-0132">Cell division</keyword>
<dbReference type="AlphaFoldDB" id="A0A6S6SZ62"/>
<protein>
    <recommendedName>
        <fullName evidence="7">Cell division protein FtsB</fullName>
    </recommendedName>
</protein>
<keyword evidence="7" id="KW-0997">Cell inner membrane</keyword>
<dbReference type="PANTHER" id="PTHR37485">
    <property type="entry name" value="CELL DIVISION PROTEIN FTSB"/>
    <property type="match status" value="1"/>
</dbReference>
<keyword evidence="7" id="KW-0175">Coiled coil</keyword>
<reference evidence="8" key="1">
    <citation type="submission" date="2020-01" db="EMBL/GenBank/DDBJ databases">
        <authorList>
            <person name="Meier V. D."/>
            <person name="Meier V D."/>
        </authorList>
    </citation>
    <scope>NUCLEOTIDE SEQUENCE</scope>
    <source>
        <strain evidence="8">HLG_WM_MAG_09</strain>
    </source>
</reference>
<keyword evidence="6 7" id="KW-0131">Cell cycle</keyword>
<dbReference type="Pfam" id="PF04977">
    <property type="entry name" value="DivIC"/>
    <property type="match status" value="1"/>
</dbReference>
<dbReference type="InterPro" id="IPR023081">
    <property type="entry name" value="Cell_div_FtsB"/>
</dbReference>
<name>A0A6S6SZ62_9GAMM</name>
<keyword evidence="1 7" id="KW-1003">Cell membrane</keyword>
<gene>
    <name evidence="7" type="primary">ftsB</name>
    <name evidence="8" type="ORF">HELGO_WM31669</name>
</gene>
<evidence type="ECO:0000256" key="3">
    <source>
        <dbReference type="ARBA" id="ARBA00022692"/>
    </source>
</evidence>
<evidence type="ECO:0000256" key="7">
    <source>
        <dbReference type="HAMAP-Rule" id="MF_00599"/>
    </source>
</evidence>
<evidence type="ECO:0000256" key="1">
    <source>
        <dbReference type="ARBA" id="ARBA00022475"/>
    </source>
</evidence>
<keyword evidence="3 7" id="KW-0812">Transmembrane</keyword>
<evidence type="ECO:0000256" key="6">
    <source>
        <dbReference type="ARBA" id="ARBA00023306"/>
    </source>
</evidence>
<keyword evidence="4 7" id="KW-1133">Transmembrane helix</keyword>
<sequence length="113" mass="12927">MKVTQILLILLAVLALLLFVRLWAGAGSFPEIWELENQIAQQKSQNDEQVQMNNQLQSDVTELGKNDEAIEDHARSELGMIKKTETFYQVIMQEDKQQLLIVEPTDKEKQAGE</sequence>
<accession>A0A6S6SZ62</accession>
<evidence type="ECO:0000256" key="4">
    <source>
        <dbReference type="ARBA" id="ARBA00022989"/>
    </source>
</evidence>
<feature type="coiled-coil region" evidence="7">
    <location>
        <begin position="32"/>
        <end position="59"/>
    </location>
</feature>
<dbReference type="HAMAP" id="MF_00599">
    <property type="entry name" value="FtsB"/>
    <property type="match status" value="1"/>
</dbReference>
<evidence type="ECO:0000256" key="2">
    <source>
        <dbReference type="ARBA" id="ARBA00022618"/>
    </source>
</evidence>
<keyword evidence="5 7" id="KW-0472">Membrane</keyword>
<comment type="subcellular location">
    <subcellularLocation>
        <location evidence="7">Cell inner membrane</location>
        <topology evidence="7">Single-pass type II membrane protein</topology>
    </subcellularLocation>
    <text evidence="7">Localizes to the division septum.</text>
</comment>
<dbReference type="GO" id="GO:0005886">
    <property type="term" value="C:plasma membrane"/>
    <property type="evidence" value="ECO:0007669"/>
    <property type="project" value="UniProtKB-SubCell"/>
</dbReference>
<evidence type="ECO:0000256" key="5">
    <source>
        <dbReference type="ARBA" id="ARBA00023136"/>
    </source>
</evidence>
<dbReference type="EMBL" id="CACVAT010000111">
    <property type="protein sequence ID" value="CAA6807844.1"/>
    <property type="molecule type" value="Genomic_DNA"/>
</dbReference>
<dbReference type="GO" id="GO:0030428">
    <property type="term" value="C:cell septum"/>
    <property type="evidence" value="ECO:0007669"/>
    <property type="project" value="TreeGrafter"/>
</dbReference>
<comment type="similarity">
    <text evidence="7">Belongs to the FtsB family.</text>
</comment>
<feature type="topological domain" description="Cytoplasmic" evidence="7">
    <location>
        <begin position="1"/>
        <end position="6"/>
    </location>
</feature>
<feature type="topological domain" description="Periplasmic" evidence="7">
    <location>
        <begin position="25"/>
        <end position="113"/>
    </location>
</feature>